<reference evidence="4 5" key="1">
    <citation type="submission" date="2020-02" db="EMBL/GenBank/DDBJ databases">
        <authorList>
            <person name="Babadi Z.K."/>
            <person name="Risdian C."/>
            <person name="Ebrahimipour G.H."/>
            <person name="Wink J."/>
        </authorList>
    </citation>
    <scope>NUCLEOTIDE SEQUENCE [LARGE SCALE GENOMIC DNA]</scope>
    <source>
        <strain evidence="4 5">ZKHCc1 1396</strain>
    </source>
</reference>
<dbReference type="InterPro" id="IPR027417">
    <property type="entry name" value="P-loop_NTPase"/>
</dbReference>
<dbReference type="InterPro" id="IPR000357">
    <property type="entry name" value="HEAT"/>
</dbReference>
<dbReference type="InterPro" id="IPR004155">
    <property type="entry name" value="PBS_lyase_HEAT"/>
</dbReference>
<dbReference type="PROSITE" id="PS50077">
    <property type="entry name" value="HEAT_REPEAT"/>
    <property type="match status" value="2"/>
</dbReference>
<keyword evidence="1" id="KW-0677">Repeat</keyword>
<comment type="caution">
    <text evidence="4">The sequence shown here is derived from an EMBL/GenBank/DDBJ whole genome shotgun (WGS) entry which is preliminary data.</text>
</comment>
<comment type="function">
    <text evidence="2">Catalyzes the hydroxylation of the N(6)-(4-aminobutyl)-L-lysine intermediate produced by deoxyhypusine synthase/DHPS on a critical lysine of the eukaryotic translation initiation factor 5A/eIF-5A. This is the second step of the post-translational modification of that lysine into an unusual amino acid residue named hypusine. Hypusination is unique to mature eIF-5A factor and is essential for its function.</text>
</comment>
<evidence type="ECO:0000256" key="2">
    <source>
        <dbReference type="ARBA" id="ARBA00045876"/>
    </source>
</evidence>
<evidence type="ECO:0000256" key="1">
    <source>
        <dbReference type="ARBA" id="ARBA00022737"/>
    </source>
</evidence>
<dbReference type="PANTHER" id="PTHR12697:SF5">
    <property type="entry name" value="DEOXYHYPUSINE HYDROXYLASE"/>
    <property type="match status" value="1"/>
</dbReference>
<gene>
    <name evidence="4" type="ORF">G4177_14880</name>
</gene>
<organism evidence="4 5">
    <name type="scientific">Corallococcus soli</name>
    <dbReference type="NCBI Taxonomy" id="2710757"/>
    <lineage>
        <taxon>Bacteria</taxon>
        <taxon>Pseudomonadati</taxon>
        <taxon>Myxococcota</taxon>
        <taxon>Myxococcia</taxon>
        <taxon>Myxococcales</taxon>
        <taxon>Cystobacterineae</taxon>
        <taxon>Myxococcaceae</taxon>
        <taxon>Corallococcus</taxon>
    </lineage>
</organism>
<dbReference type="GO" id="GO:0016829">
    <property type="term" value="F:lyase activity"/>
    <property type="evidence" value="ECO:0007669"/>
    <property type="project" value="UniProtKB-KW"/>
</dbReference>
<dbReference type="Pfam" id="PF13646">
    <property type="entry name" value="HEAT_2"/>
    <property type="match status" value="4"/>
</dbReference>
<dbReference type="SMART" id="SM00567">
    <property type="entry name" value="EZ_HEAT"/>
    <property type="match status" value="12"/>
</dbReference>
<name>A0ABR9PNG5_9BACT</name>
<evidence type="ECO:0000313" key="4">
    <source>
        <dbReference type="EMBL" id="MBE4749449.1"/>
    </source>
</evidence>
<evidence type="ECO:0000256" key="3">
    <source>
        <dbReference type="SAM" id="Phobius"/>
    </source>
</evidence>
<dbReference type="EMBL" id="JAAIYO010000003">
    <property type="protein sequence ID" value="MBE4749449.1"/>
    <property type="molecule type" value="Genomic_DNA"/>
</dbReference>
<dbReference type="InterPro" id="IPR011989">
    <property type="entry name" value="ARM-like"/>
</dbReference>
<keyword evidence="3" id="KW-1133">Transmembrane helix</keyword>
<keyword evidence="3" id="KW-0472">Membrane</keyword>
<feature type="transmembrane region" description="Helical" evidence="3">
    <location>
        <begin position="728"/>
        <end position="748"/>
    </location>
</feature>
<protein>
    <submittedName>
        <fullName evidence="4">PBS lyase</fullName>
    </submittedName>
</protein>
<dbReference type="InterPro" id="IPR016024">
    <property type="entry name" value="ARM-type_fold"/>
</dbReference>
<dbReference type="SUPFAM" id="SSF48371">
    <property type="entry name" value="ARM repeat"/>
    <property type="match status" value="1"/>
</dbReference>
<dbReference type="PANTHER" id="PTHR12697">
    <property type="entry name" value="PBS LYASE HEAT-LIKE PROTEIN"/>
    <property type="match status" value="1"/>
</dbReference>
<proteinExistence type="predicted"/>
<dbReference type="InterPro" id="IPR021133">
    <property type="entry name" value="HEAT_type_2"/>
</dbReference>
<dbReference type="SUPFAM" id="SSF52540">
    <property type="entry name" value="P-loop containing nucleoside triphosphate hydrolases"/>
    <property type="match status" value="1"/>
</dbReference>
<dbReference type="Gene3D" id="1.25.10.10">
    <property type="entry name" value="Leucine-rich Repeat Variant"/>
    <property type="match status" value="4"/>
</dbReference>
<sequence length="1176" mass="128518">MALAVALSLLPAPGHASRGNPFEDLPEFTAQAPADSVRGILAAMEDPHEAVVASVITNAYVATGLRTPEVRARLQELARSPLLIRWLGSRDPLLESAALKLAASLGQDSRGAEQASRLAELLKSSDPELRMNAVRAMEAMGAGARSQAPQLAALLKNPGPEDLRRAAAEALAAMKGDARAQAPVLAPLLKDPEDEVRRAVAEALVAMGPGAREQVPVLVELLKDPDADVRAASARVLGAVGGREQGPRLFELLKDPQDRVRISAAHALGALGAEEQGAALVELLKDGDEGLRSVAARALAAIRSPAQAALFVTLLKDANPEVRDAAERALIALGERAREQAPRVAQLLSGADSTLRASALAVLGRMKAREQAPRIAKLLDHPDSHVRYRATMALGEMGATEQAPRLVALLEDPKGGVRVAAVSALASVGLSEAPRIARLLKEPDEELRSIAAKVLGLMGAVEQAPRIAEVLNDPIFDVRSTAAYSLGQLGAMAQAPRIAELLKDPEADVREVATSALGDMKARAQMLPVAELLRDPEPGVQVSAVLSLVSLSPLDAPSMAAVIALILEDRGEYVDWLTFAHVAGGGDPTIERVLRWSVRRSDERPTDVSPEEARATLVSFRDFWPHAAKQRLLRDALADSIATVARLNQGHWGGAEDLKLLESLRDLLRQDHPLQADSLQQVISGRESWSWLMKARWAILSHLALWIALVFVYPYSPRVQALFFWNPWVRNLMGFVYVGLLLTWVPFLRRRLFSPFAQQLTVDAGLEDLDPGAYFERSEVVAPVTGKRERLLEALPQLHRQIILEGASGLGKTMFLRRLLSRSKRLAVYLTAERCDAGVLEAIQAKLEGHAKDAGFLRSLIHGGALDIYIDGLNEVTADTRARIVQFMEGNSQANILLSTQRLEWTPPATARVLILQPLADADIAAFLVGREPFLDASAVLRGAGYVERCHRFVAEALSPEHSELLRRSLREVLSNPMDLTVVSQMLAGGQSPDLSNLRQQQYALMARDYSGVHLTEFPLGRFSEEAYQMRKADRTILSEDDFSREILPMERSRMVLKRLWRGPDGRDHREWRFRHDKIQEFFIAQTFLSAQSQRELEHLGDPRFRGVYLLLVALLPLERARVLRDLLVVHAAETGDHAVSDDYVKLLKTREAIHGAREATARDAGAPVIPLHGRS</sequence>
<dbReference type="RefSeq" id="WP_193348819.1">
    <property type="nucleotide sequence ID" value="NZ_JAAIYO010000003.1"/>
</dbReference>
<keyword evidence="4" id="KW-0456">Lyase</keyword>
<accession>A0ABR9PNG5</accession>
<keyword evidence="3" id="KW-0812">Transmembrane</keyword>
<keyword evidence="5" id="KW-1185">Reference proteome</keyword>
<feature type="transmembrane region" description="Helical" evidence="3">
    <location>
        <begin position="697"/>
        <end position="716"/>
    </location>
</feature>
<dbReference type="Pfam" id="PF02985">
    <property type="entry name" value="HEAT"/>
    <property type="match status" value="1"/>
</dbReference>
<dbReference type="Proteomes" id="UP001516472">
    <property type="component" value="Unassembled WGS sequence"/>
</dbReference>
<evidence type="ECO:0000313" key="5">
    <source>
        <dbReference type="Proteomes" id="UP001516472"/>
    </source>
</evidence>